<organism evidence="3 4">
    <name type="scientific">Chanos chanos</name>
    <name type="common">Milkfish</name>
    <name type="synonym">Mugil chanos</name>
    <dbReference type="NCBI Taxonomy" id="29144"/>
    <lineage>
        <taxon>Eukaryota</taxon>
        <taxon>Metazoa</taxon>
        <taxon>Chordata</taxon>
        <taxon>Craniata</taxon>
        <taxon>Vertebrata</taxon>
        <taxon>Euteleostomi</taxon>
        <taxon>Actinopterygii</taxon>
        <taxon>Neopterygii</taxon>
        <taxon>Teleostei</taxon>
        <taxon>Ostariophysi</taxon>
        <taxon>Gonorynchiformes</taxon>
        <taxon>Chanidae</taxon>
        <taxon>Chanos</taxon>
    </lineage>
</organism>
<dbReference type="OrthoDB" id="10046318at2759"/>
<dbReference type="GO" id="GO:0005814">
    <property type="term" value="C:centriole"/>
    <property type="evidence" value="ECO:0007669"/>
    <property type="project" value="TreeGrafter"/>
</dbReference>
<dbReference type="RefSeq" id="XP_030626766.1">
    <property type="nucleotide sequence ID" value="XM_030770906.1"/>
</dbReference>
<evidence type="ECO:0000256" key="2">
    <source>
        <dbReference type="SAM" id="MobiDB-lite"/>
    </source>
</evidence>
<feature type="compositionally biased region" description="Polar residues" evidence="2">
    <location>
        <begin position="132"/>
        <end position="142"/>
    </location>
</feature>
<reference evidence="4" key="1">
    <citation type="submission" date="2025-08" db="UniProtKB">
        <authorList>
            <consortium name="RefSeq"/>
        </authorList>
    </citation>
    <scope>IDENTIFICATION</scope>
</reference>
<feature type="region of interest" description="Disordered" evidence="2">
    <location>
        <begin position="121"/>
        <end position="191"/>
    </location>
</feature>
<feature type="compositionally biased region" description="Basic and acidic residues" evidence="2">
    <location>
        <begin position="508"/>
        <end position="526"/>
    </location>
</feature>
<dbReference type="Proteomes" id="UP000504632">
    <property type="component" value="Chromosome 4"/>
</dbReference>
<feature type="compositionally biased region" description="Basic and acidic residues" evidence="2">
    <location>
        <begin position="261"/>
        <end position="274"/>
    </location>
</feature>
<dbReference type="GeneID" id="115809306"/>
<feature type="compositionally biased region" description="Basic and acidic residues" evidence="2">
    <location>
        <begin position="180"/>
        <end position="191"/>
    </location>
</feature>
<dbReference type="PANTHER" id="PTHR46657:SF1">
    <property type="entry name" value="CENTROSOMAL PROTEIN OF 128 KDA"/>
    <property type="match status" value="1"/>
</dbReference>
<keyword evidence="1" id="KW-0175">Coiled coil</keyword>
<protein>
    <submittedName>
        <fullName evidence="4">Centrosomal protein of 128 kDa</fullName>
    </submittedName>
</protein>
<feature type="coiled-coil region" evidence="1">
    <location>
        <begin position="874"/>
        <end position="947"/>
    </location>
</feature>
<evidence type="ECO:0000256" key="1">
    <source>
        <dbReference type="SAM" id="Coils"/>
    </source>
</evidence>
<dbReference type="AlphaFoldDB" id="A0A6J2V6F4"/>
<dbReference type="InParanoid" id="A0A6J2V6F4"/>
<accession>A0A6J2V6F4</accession>
<proteinExistence type="predicted"/>
<sequence>MWRVETSGQAKVVWRLQYNGLQNNIHAWSASTMESSSESDSYDRARGFSSRGRNGHLRGDRTRTDPGIAEKINKLANTLQDTSRNLHKVDRMLGQYREHTDDQAEAMAALRGNLEESIQQLQSQRLRRSAETRSASVSTLHTSDLDEGSTSDGRRYNPTSPLKDFERTGSRRRSRSASVRFRDSGKGEEQIHSLHQSLRDLRSDQIRLGDDMDREIHRRNRADIETRKTLESLTSHLRASQREDPVSLRVERRLQEIESEIRSERRAAPERSCPEQRSSMSAELQEALRRRDGQVLQNSNAIADRLLRSESEKSKVMLELERSRRQLDQSQSGQDVLLQQVEDMRAQLLRAEKERMELQREISELHSQRSRENMGGTGLRHSKNGWTVEQELQGLRAQQSQISILSEVDELRRTVERKEREKKQLTVQLEALSSDLERRERQQLRMLEQLKEIQALSEDGAAERARAEAQLADSDKKREELRARAQEAVRQWKAKCKRLERELQELRDESRLGSDKAKQASKERESVLSLQAEGARRELADVLGRLAQREEDVRRRDVELSETRARLLSAEQELRDARDASRALEEDAQRRGLLQAQLREEKSRLEERLEVSGRRRELDQAALLELQGSVKELSAERAELSGRLAKAGAADKELREKLASAQEEKASLSKQLELERDIHQRELSHLKASLQDSKAKQDWDVQETLRLYQQEREEMEARLRELKEDAVADKDLVRALRTKLEKMKNECDKLTDELSQSEESQSQLHRKYQALKKEVEVKMKLAERTEEQRRAAEESVEELQGRLAGLEAERESILNSLGAQIDSVCQALSKDSAAKLKAMSCSPGLQKDPHRWLAETKTKLQWICEEVSERDSREHRLRRQIQQSREQLKALKQSGDSEQQRLLDRISHQDQLLQDIHAQRKDLMERSRKKDDEMRNLQERIVDLEMSTRLALDHLESVPEKLSLLENFRDLEESQRQREVVEQRYSKYREIVGDLQHQLEESKRRIREYRDEKLDATSRSLHLAGLSSSLRGHSTLLSHSILSSDVCGYTNTATIS</sequence>
<feature type="coiled-coil region" evidence="1">
    <location>
        <begin position="560"/>
        <end position="816"/>
    </location>
</feature>
<feature type="region of interest" description="Disordered" evidence="2">
    <location>
        <begin position="508"/>
        <end position="529"/>
    </location>
</feature>
<evidence type="ECO:0000313" key="4">
    <source>
        <dbReference type="RefSeq" id="XP_030626766.1"/>
    </source>
</evidence>
<evidence type="ECO:0000313" key="3">
    <source>
        <dbReference type="Proteomes" id="UP000504632"/>
    </source>
</evidence>
<feature type="region of interest" description="Disordered" evidence="2">
    <location>
        <begin position="33"/>
        <end position="65"/>
    </location>
</feature>
<dbReference type="GO" id="GO:0000922">
    <property type="term" value="C:spindle pole"/>
    <property type="evidence" value="ECO:0007669"/>
    <property type="project" value="TreeGrafter"/>
</dbReference>
<keyword evidence="3" id="KW-1185">Reference proteome</keyword>
<feature type="coiled-coil region" evidence="1">
    <location>
        <begin position="971"/>
        <end position="1019"/>
    </location>
</feature>
<dbReference type="PANTHER" id="PTHR46657">
    <property type="entry name" value="CENTROSOMAL PROTEIN OF 128 KDA"/>
    <property type="match status" value="1"/>
</dbReference>
<name>A0A6J2V6F4_CHACN</name>
<feature type="region of interest" description="Disordered" evidence="2">
    <location>
        <begin position="261"/>
        <end position="292"/>
    </location>
</feature>
<dbReference type="InterPro" id="IPR026652">
    <property type="entry name" value="CEP128"/>
</dbReference>
<dbReference type="CTD" id="145508"/>
<gene>
    <name evidence="4" type="primary">cep128</name>
</gene>
<feature type="coiled-coil region" evidence="1">
    <location>
        <begin position="334"/>
        <end position="368"/>
    </location>
</feature>